<keyword evidence="4 5" id="KW-0173">Coenzyme A biosynthesis</keyword>
<comment type="pathway">
    <text evidence="5">Cofactor biosynthesis; coenzyme A biosynthesis; CoA from (R)-pantothenate: step 5/5.</text>
</comment>
<dbReference type="NCBIfam" id="TIGR00152">
    <property type="entry name" value="dephospho-CoA kinase"/>
    <property type="match status" value="1"/>
</dbReference>
<reference evidence="7 8" key="1">
    <citation type="submission" date="2021-03" db="EMBL/GenBank/DDBJ databases">
        <title>Complete genome of Parasphingorhabdus_sp.JHSY0214.</title>
        <authorList>
            <person name="Yoo J.H."/>
            <person name="Bae J.W."/>
        </authorList>
    </citation>
    <scope>NUCLEOTIDE SEQUENCE [LARGE SCALE GENOMIC DNA]</scope>
    <source>
        <strain evidence="7 8">JHSY0214</strain>
    </source>
</reference>
<keyword evidence="5 7" id="KW-0808">Transferase</keyword>
<keyword evidence="5" id="KW-0963">Cytoplasm</keyword>
<sequence length="199" mass="21510">MTGPMIIGLTGSIGMGKSTVAQMFADEGVPVFDADAAVHILQGPGGALVEDIEALFPGTTNEKGVDRQKLGAAVLGNAEALKKLEAIIHPAVGAMRSEFMQANRDAPMILFDIPLLFEKTGKKAVDYVIVVSATAEDQRDRVLNRSGMTAEKFETIKALQMPDEEKRKRADFIINTSQPLDKTRQQVQNTIEKLKASLA</sequence>
<comment type="similarity">
    <text evidence="1 5">Belongs to the CoaE family.</text>
</comment>
<organism evidence="7 8">
    <name type="scientific">Parasphingorhabdus cellanae</name>
    <dbReference type="NCBI Taxonomy" id="2806553"/>
    <lineage>
        <taxon>Bacteria</taxon>
        <taxon>Pseudomonadati</taxon>
        <taxon>Pseudomonadota</taxon>
        <taxon>Alphaproteobacteria</taxon>
        <taxon>Sphingomonadales</taxon>
        <taxon>Sphingomonadaceae</taxon>
        <taxon>Parasphingorhabdus</taxon>
    </lineage>
</organism>
<dbReference type="GO" id="GO:0004140">
    <property type="term" value="F:dephospho-CoA kinase activity"/>
    <property type="evidence" value="ECO:0007669"/>
    <property type="project" value="UniProtKB-EC"/>
</dbReference>
<dbReference type="PANTHER" id="PTHR10695">
    <property type="entry name" value="DEPHOSPHO-COA KINASE-RELATED"/>
    <property type="match status" value="1"/>
</dbReference>
<evidence type="ECO:0000313" key="8">
    <source>
        <dbReference type="Proteomes" id="UP000663923"/>
    </source>
</evidence>
<dbReference type="CDD" id="cd02022">
    <property type="entry name" value="DPCK"/>
    <property type="match status" value="1"/>
</dbReference>
<keyword evidence="2 5" id="KW-0547">Nucleotide-binding</keyword>
<dbReference type="InterPro" id="IPR001977">
    <property type="entry name" value="Depp_CoAkinase"/>
</dbReference>
<name>A0ABX7SZN3_9SPHN</name>
<evidence type="ECO:0000256" key="6">
    <source>
        <dbReference type="NCBIfam" id="TIGR00152"/>
    </source>
</evidence>
<protein>
    <recommendedName>
        <fullName evidence="5 6">Dephospho-CoA kinase</fullName>
        <ecNumber evidence="5 6">2.7.1.24</ecNumber>
    </recommendedName>
    <alternativeName>
        <fullName evidence="5">Dephosphocoenzyme A kinase</fullName>
    </alternativeName>
</protein>
<dbReference type="RefSeq" id="WP_207986578.1">
    <property type="nucleotide sequence ID" value="NZ_CP071794.1"/>
</dbReference>
<gene>
    <name evidence="5" type="primary">coaE</name>
    <name evidence="7" type="ORF">J4G78_10790</name>
</gene>
<dbReference type="Pfam" id="PF01121">
    <property type="entry name" value="CoaE"/>
    <property type="match status" value="1"/>
</dbReference>
<dbReference type="EMBL" id="CP071794">
    <property type="protein sequence ID" value="QTD54744.1"/>
    <property type="molecule type" value="Genomic_DNA"/>
</dbReference>
<dbReference type="PANTHER" id="PTHR10695:SF46">
    <property type="entry name" value="BIFUNCTIONAL COENZYME A SYNTHASE-RELATED"/>
    <property type="match status" value="1"/>
</dbReference>
<keyword evidence="3 5" id="KW-0067">ATP-binding</keyword>
<dbReference type="InterPro" id="IPR027417">
    <property type="entry name" value="P-loop_NTPase"/>
</dbReference>
<comment type="subcellular location">
    <subcellularLocation>
        <location evidence="5">Cytoplasm</location>
    </subcellularLocation>
</comment>
<evidence type="ECO:0000256" key="2">
    <source>
        <dbReference type="ARBA" id="ARBA00022741"/>
    </source>
</evidence>
<dbReference type="PROSITE" id="PS51219">
    <property type="entry name" value="DPCK"/>
    <property type="match status" value="1"/>
</dbReference>
<dbReference type="Gene3D" id="3.40.50.300">
    <property type="entry name" value="P-loop containing nucleotide triphosphate hydrolases"/>
    <property type="match status" value="1"/>
</dbReference>
<keyword evidence="8" id="KW-1185">Reference proteome</keyword>
<accession>A0ABX7SZN3</accession>
<dbReference type="Proteomes" id="UP000663923">
    <property type="component" value="Chromosome"/>
</dbReference>
<comment type="catalytic activity">
    <reaction evidence="5">
        <text>3'-dephospho-CoA + ATP = ADP + CoA + H(+)</text>
        <dbReference type="Rhea" id="RHEA:18245"/>
        <dbReference type="ChEBI" id="CHEBI:15378"/>
        <dbReference type="ChEBI" id="CHEBI:30616"/>
        <dbReference type="ChEBI" id="CHEBI:57287"/>
        <dbReference type="ChEBI" id="CHEBI:57328"/>
        <dbReference type="ChEBI" id="CHEBI:456216"/>
        <dbReference type="EC" id="2.7.1.24"/>
    </reaction>
</comment>
<comment type="function">
    <text evidence="5">Catalyzes the phosphorylation of the 3'-hydroxyl group of dephosphocoenzyme A to form coenzyme A.</text>
</comment>
<feature type="binding site" evidence="5">
    <location>
        <begin position="14"/>
        <end position="19"/>
    </location>
    <ligand>
        <name>ATP</name>
        <dbReference type="ChEBI" id="CHEBI:30616"/>
    </ligand>
</feature>
<dbReference type="EC" id="2.7.1.24" evidence="5 6"/>
<dbReference type="SUPFAM" id="SSF52540">
    <property type="entry name" value="P-loop containing nucleoside triphosphate hydrolases"/>
    <property type="match status" value="1"/>
</dbReference>
<keyword evidence="5 7" id="KW-0418">Kinase</keyword>
<evidence type="ECO:0000256" key="4">
    <source>
        <dbReference type="ARBA" id="ARBA00022993"/>
    </source>
</evidence>
<evidence type="ECO:0000256" key="3">
    <source>
        <dbReference type="ARBA" id="ARBA00022840"/>
    </source>
</evidence>
<evidence type="ECO:0000256" key="5">
    <source>
        <dbReference type="HAMAP-Rule" id="MF_00376"/>
    </source>
</evidence>
<dbReference type="HAMAP" id="MF_00376">
    <property type="entry name" value="Dephospho_CoA_kinase"/>
    <property type="match status" value="1"/>
</dbReference>
<evidence type="ECO:0000313" key="7">
    <source>
        <dbReference type="EMBL" id="QTD54744.1"/>
    </source>
</evidence>
<proteinExistence type="inferred from homology"/>
<evidence type="ECO:0000256" key="1">
    <source>
        <dbReference type="ARBA" id="ARBA00009018"/>
    </source>
</evidence>